<protein>
    <recommendedName>
        <fullName evidence="1">FeoB-type G domain-containing protein</fullName>
    </recommendedName>
</protein>
<evidence type="ECO:0000259" key="1">
    <source>
        <dbReference type="PROSITE" id="PS51711"/>
    </source>
</evidence>
<dbReference type="GO" id="GO:0005525">
    <property type="term" value="F:GTP binding"/>
    <property type="evidence" value="ECO:0007669"/>
    <property type="project" value="InterPro"/>
</dbReference>
<dbReference type="PANTHER" id="PTHR43185">
    <property type="entry name" value="FERROUS IRON TRANSPORT PROTEIN B"/>
    <property type="match status" value="1"/>
</dbReference>
<proteinExistence type="predicted"/>
<name>A0A382LKC2_9ZZZZ</name>
<organism evidence="2">
    <name type="scientific">marine metagenome</name>
    <dbReference type="NCBI Taxonomy" id="408172"/>
    <lineage>
        <taxon>unclassified sequences</taxon>
        <taxon>metagenomes</taxon>
        <taxon>ecological metagenomes</taxon>
    </lineage>
</organism>
<dbReference type="PANTHER" id="PTHR43185:SF1">
    <property type="entry name" value="FE(2+) TRANSPORTER FEOB"/>
    <property type="match status" value="1"/>
</dbReference>
<dbReference type="InterPro" id="IPR006073">
    <property type="entry name" value="GTP-bd"/>
</dbReference>
<evidence type="ECO:0000313" key="2">
    <source>
        <dbReference type="EMBL" id="SVC35532.1"/>
    </source>
</evidence>
<dbReference type="InterPro" id="IPR027417">
    <property type="entry name" value="P-loop_NTPase"/>
</dbReference>
<dbReference type="InterPro" id="IPR030389">
    <property type="entry name" value="G_FEOB_dom"/>
</dbReference>
<dbReference type="InterPro" id="IPR050860">
    <property type="entry name" value="FeoB_GTPase"/>
</dbReference>
<reference evidence="2" key="1">
    <citation type="submission" date="2018-05" db="EMBL/GenBank/DDBJ databases">
        <authorList>
            <person name="Lanie J.A."/>
            <person name="Ng W.-L."/>
            <person name="Kazmierczak K.M."/>
            <person name="Andrzejewski T.M."/>
            <person name="Davidsen T.M."/>
            <person name="Wayne K.J."/>
            <person name="Tettelin H."/>
            <person name="Glass J.I."/>
            <person name="Rusch D."/>
            <person name="Podicherti R."/>
            <person name="Tsui H.-C.T."/>
            <person name="Winkler M.E."/>
        </authorList>
    </citation>
    <scope>NUCLEOTIDE SEQUENCE</scope>
</reference>
<dbReference type="Pfam" id="PF02421">
    <property type="entry name" value="FeoB_N"/>
    <property type="match status" value="1"/>
</dbReference>
<dbReference type="GO" id="GO:0015093">
    <property type="term" value="F:ferrous iron transmembrane transporter activity"/>
    <property type="evidence" value="ECO:0007669"/>
    <property type="project" value="TreeGrafter"/>
</dbReference>
<sequence length="165" mass="17563">MAQTHEEHHVAVGPVDVALIGNPNTGKTLIFNRLTGLRQKIGNYPGVTVEKKTGTMAVPAGGQILLHDLPGLYSLNPKSIDDKIARDVLLGESDEDSDIKLIVVVADAANLSRNLYLVTQVIDLDIPVIVALNMMDGAEAAGMHIDSEALSKRLSVPVIPVIATK</sequence>
<dbReference type="SUPFAM" id="SSF52540">
    <property type="entry name" value="P-loop containing nucleoside triphosphate hydrolases"/>
    <property type="match status" value="1"/>
</dbReference>
<gene>
    <name evidence="2" type="ORF">METZ01_LOCUS288386</name>
</gene>
<feature type="domain" description="FeoB-type G" evidence="1">
    <location>
        <begin position="14"/>
        <end position="165"/>
    </location>
</feature>
<dbReference type="CDD" id="cd01879">
    <property type="entry name" value="FeoB"/>
    <property type="match status" value="1"/>
</dbReference>
<dbReference type="AlphaFoldDB" id="A0A382LKC2"/>
<accession>A0A382LKC2</accession>
<dbReference type="PROSITE" id="PS51711">
    <property type="entry name" value="G_FEOB"/>
    <property type="match status" value="1"/>
</dbReference>
<dbReference type="EMBL" id="UINC01086772">
    <property type="protein sequence ID" value="SVC35532.1"/>
    <property type="molecule type" value="Genomic_DNA"/>
</dbReference>
<dbReference type="Gene3D" id="3.40.50.300">
    <property type="entry name" value="P-loop containing nucleotide triphosphate hydrolases"/>
    <property type="match status" value="1"/>
</dbReference>
<dbReference type="PRINTS" id="PR00326">
    <property type="entry name" value="GTP1OBG"/>
</dbReference>
<dbReference type="GO" id="GO:0005886">
    <property type="term" value="C:plasma membrane"/>
    <property type="evidence" value="ECO:0007669"/>
    <property type="project" value="TreeGrafter"/>
</dbReference>
<feature type="non-terminal residue" evidence="2">
    <location>
        <position position="165"/>
    </location>
</feature>